<keyword evidence="1" id="KW-0472">Membrane</keyword>
<reference evidence="2 3" key="1">
    <citation type="journal article" date="2012" name="BMC Genomics">
        <title>Comparative genomics of Brachyspira pilosicoli strains: genome rearrangements, reductions and correlation of genetic compliment with phenotypic diversity.</title>
        <authorList>
            <person name="Mappley L.J."/>
            <person name="Black M.L."/>
            <person name="Abuoun M."/>
            <person name="Darby A.C."/>
            <person name="Woodward M.J."/>
            <person name="Parkhill J."/>
            <person name="Turner A.K."/>
            <person name="Bellgard M.I."/>
            <person name="La T."/>
            <person name="Phillips N.D."/>
            <person name="La Ragione R.M."/>
            <person name="Hampson D.J."/>
        </authorList>
    </citation>
    <scope>NUCLEOTIDE SEQUENCE [LARGE SCALE GENOMIC DNA]</scope>
    <source>
        <strain evidence="2">B2904</strain>
    </source>
</reference>
<dbReference type="EMBL" id="CP003490">
    <property type="protein sequence ID" value="AFR71960.1"/>
    <property type="molecule type" value="Genomic_DNA"/>
</dbReference>
<keyword evidence="1" id="KW-1133">Transmembrane helix</keyword>
<dbReference type="RefSeq" id="WP_014936909.1">
    <property type="nucleotide sequence ID" value="NC_018607.1"/>
</dbReference>
<dbReference type="KEGG" id="bpj:B2904_orf2640"/>
<evidence type="ECO:0000313" key="2">
    <source>
        <dbReference type="EMBL" id="AFR71960.1"/>
    </source>
</evidence>
<dbReference type="PATRIC" id="fig|1133568.3.peg.2637"/>
<dbReference type="HOGENOM" id="CLU_2804019_0_0_12"/>
<dbReference type="AlphaFoldDB" id="J9USY9"/>
<gene>
    <name evidence="2" type="ORF">B2904_orf2640</name>
</gene>
<evidence type="ECO:0000313" key="3">
    <source>
        <dbReference type="Proteomes" id="UP000007346"/>
    </source>
</evidence>
<feature type="transmembrane region" description="Helical" evidence="1">
    <location>
        <begin position="12"/>
        <end position="35"/>
    </location>
</feature>
<organism evidence="2 3">
    <name type="scientific">Brachyspira pilosicoli B2904</name>
    <dbReference type="NCBI Taxonomy" id="1133568"/>
    <lineage>
        <taxon>Bacteria</taxon>
        <taxon>Pseudomonadati</taxon>
        <taxon>Spirochaetota</taxon>
        <taxon>Spirochaetia</taxon>
        <taxon>Brachyspirales</taxon>
        <taxon>Brachyspiraceae</taxon>
        <taxon>Brachyspira</taxon>
    </lineage>
</organism>
<protein>
    <submittedName>
        <fullName evidence="2">Uncharacterized protein</fullName>
    </submittedName>
</protein>
<dbReference type="Proteomes" id="UP000007346">
    <property type="component" value="Chromosome"/>
</dbReference>
<evidence type="ECO:0000256" key="1">
    <source>
        <dbReference type="SAM" id="Phobius"/>
    </source>
</evidence>
<sequence length="67" mass="7914">MSGSCAKKELTTIFLFFIATRIIFALMLNIGYYYLPKGYDVYDNVHKPLDIIFQFNDISNFYSTKWI</sequence>
<accession>J9USY9</accession>
<name>J9USY9_BRAPL</name>
<proteinExistence type="predicted"/>
<keyword evidence="1" id="KW-0812">Transmembrane</keyword>